<keyword evidence="2" id="KW-1185">Reference proteome</keyword>
<dbReference type="SMART" id="SM00367">
    <property type="entry name" value="LRR_CC"/>
    <property type="match status" value="4"/>
</dbReference>
<evidence type="ECO:0000313" key="2">
    <source>
        <dbReference type="Proteomes" id="UP000887116"/>
    </source>
</evidence>
<evidence type="ECO:0000313" key="1">
    <source>
        <dbReference type="EMBL" id="GFR04315.1"/>
    </source>
</evidence>
<dbReference type="EMBL" id="BMAO01015792">
    <property type="protein sequence ID" value="GFR04315.1"/>
    <property type="molecule type" value="Genomic_DNA"/>
</dbReference>
<comment type="caution">
    <text evidence="1">The sequence shown here is derived from an EMBL/GenBank/DDBJ whole genome shotgun (WGS) entry which is preliminary data.</text>
</comment>
<dbReference type="PANTHER" id="PTHR13318">
    <property type="entry name" value="PARTNER OF PAIRED, ISOFORM B-RELATED"/>
    <property type="match status" value="1"/>
</dbReference>
<accession>A0A8X6LC58</accession>
<dbReference type="InterPro" id="IPR006553">
    <property type="entry name" value="Leu-rich_rpt_Cys-con_subtyp"/>
</dbReference>
<dbReference type="SUPFAM" id="SSF52047">
    <property type="entry name" value="RNI-like"/>
    <property type="match status" value="1"/>
</dbReference>
<gene>
    <name evidence="1" type="primary">AVEN_88523_1</name>
    <name evidence="1" type="ORF">TNCT_128811</name>
</gene>
<proteinExistence type="predicted"/>
<dbReference type="Gene3D" id="3.80.10.10">
    <property type="entry name" value="Ribonuclease Inhibitor"/>
    <property type="match status" value="1"/>
</dbReference>
<dbReference type="GO" id="GO:0019005">
    <property type="term" value="C:SCF ubiquitin ligase complex"/>
    <property type="evidence" value="ECO:0007669"/>
    <property type="project" value="TreeGrafter"/>
</dbReference>
<dbReference type="InterPro" id="IPR001611">
    <property type="entry name" value="Leu-rich_rpt"/>
</dbReference>
<dbReference type="AlphaFoldDB" id="A0A8X6LC58"/>
<dbReference type="InterPro" id="IPR032675">
    <property type="entry name" value="LRR_dom_sf"/>
</dbReference>
<sequence length="243" mass="27716">MWDSIYIEQFCENQLSLEVIDFTPSIYVADNTISAICKCLPNLQELIVVYKRTINKCIIQIFQLQNLVKLDLSCCFCISQLSYQKAVSYLKTVKLKYLSLAFAKISDADLFKLLKCNQNIRCLKIPGTCISNKTLNMICKNLILLECLTLSSCPGISDSGLTGEFENYSDSLTPTPLSNLKYLKELNLNQNSSITNEGCVKAIRFPKLEKLFLHNCGRLVLSEEFKMEIKKQNPRLHSFNPHF</sequence>
<protein>
    <submittedName>
        <fullName evidence="1">F-box domain-containing protein</fullName>
    </submittedName>
</protein>
<dbReference type="GO" id="GO:0031146">
    <property type="term" value="P:SCF-dependent proteasomal ubiquitin-dependent protein catabolic process"/>
    <property type="evidence" value="ECO:0007669"/>
    <property type="project" value="TreeGrafter"/>
</dbReference>
<dbReference type="Proteomes" id="UP000887116">
    <property type="component" value="Unassembled WGS sequence"/>
</dbReference>
<dbReference type="PANTHER" id="PTHR13318:SF247">
    <property type="entry name" value="GH16156P"/>
    <property type="match status" value="1"/>
</dbReference>
<dbReference type="Pfam" id="PF13516">
    <property type="entry name" value="LRR_6"/>
    <property type="match status" value="1"/>
</dbReference>
<reference evidence="1" key="1">
    <citation type="submission" date="2020-07" db="EMBL/GenBank/DDBJ databases">
        <title>Multicomponent nature underlies the extraordinary mechanical properties of spider dragline silk.</title>
        <authorList>
            <person name="Kono N."/>
            <person name="Nakamura H."/>
            <person name="Mori M."/>
            <person name="Yoshida Y."/>
            <person name="Ohtoshi R."/>
            <person name="Malay A.D."/>
            <person name="Moran D.A.P."/>
            <person name="Tomita M."/>
            <person name="Numata K."/>
            <person name="Arakawa K."/>
        </authorList>
    </citation>
    <scope>NUCLEOTIDE SEQUENCE</scope>
</reference>
<organism evidence="1 2">
    <name type="scientific">Trichonephila clavata</name>
    <name type="common">Joro spider</name>
    <name type="synonym">Nephila clavata</name>
    <dbReference type="NCBI Taxonomy" id="2740835"/>
    <lineage>
        <taxon>Eukaryota</taxon>
        <taxon>Metazoa</taxon>
        <taxon>Ecdysozoa</taxon>
        <taxon>Arthropoda</taxon>
        <taxon>Chelicerata</taxon>
        <taxon>Arachnida</taxon>
        <taxon>Araneae</taxon>
        <taxon>Araneomorphae</taxon>
        <taxon>Entelegynae</taxon>
        <taxon>Araneoidea</taxon>
        <taxon>Nephilidae</taxon>
        <taxon>Trichonephila</taxon>
    </lineage>
</organism>
<name>A0A8X6LC58_TRICU</name>
<dbReference type="OrthoDB" id="6483158at2759"/>